<dbReference type="RefSeq" id="WP_232418773.1">
    <property type="nucleotide sequence ID" value="NZ_CP101990.1"/>
</dbReference>
<protein>
    <submittedName>
        <fullName evidence="1">Uncharacterized protein</fullName>
    </submittedName>
</protein>
<dbReference type="Proteomes" id="UP001315860">
    <property type="component" value="Chromosome"/>
</dbReference>
<organism evidence="1 2">
    <name type="scientific">Aeromicrobium duanguangcaii</name>
    <dbReference type="NCBI Taxonomy" id="2968086"/>
    <lineage>
        <taxon>Bacteria</taxon>
        <taxon>Bacillati</taxon>
        <taxon>Actinomycetota</taxon>
        <taxon>Actinomycetes</taxon>
        <taxon>Propionibacteriales</taxon>
        <taxon>Nocardioidaceae</taxon>
        <taxon>Aeromicrobium</taxon>
    </lineage>
</organism>
<gene>
    <name evidence="1" type="ORF">NP095_11410</name>
</gene>
<proteinExistence type="predicted"/>
<evidence type="ECO:0000313" key="1">
    <source>
        <dbReference type="EMBL" id="UUI67801.1"/>
    </source>
</evidence>
<accession>A0ABY5KBG5</accession>
<sequence length="89" mass="10534">MAEFTEHRTRDELNELLRHAHFIAVGKGYTAKFVEKNYSGWHWNELIRMLRMGGVVRKGEHDRLRCDPKVVGVRFGRGSTFQVEWDWMG</sequence>
<evidence type="ECO:0000313" key="2">
    <source>
        <dbReference type="Proteomes" id="UP001315860"/>
    </source>
</evidence>
<dbReference type="EMBL" id="CP101990">
    <property type="protein sequence ID" value="UUI67801.1"/>
    <property type="molecule type" value="Genomic_DNA"/>
</dbReference>
<keyword evidence="2" id="KW-1185">Reference proteome</keyword>
<name>A0ABY5KBG5_9ACTN</name>
<reference evidence="1 2" key="1">
    <citation type="submission" date="2022-07" db="EMBL/GenBank/DDBJ databases">
        <title>Novel species in genus Aeromicrobium.</title>
        <authorList>
            <person name="Ye L."/>
        </authorList>
    </citation>
    <scope>NUCLEOTIDE SEQUENCE [LARGE SCALE GENOMIC DNA]</scope>
    <source>
        <strain evidence="2">zg-Y50</strain>
    </source>
</reference>